<dbReference type="InterPro" id="IPR010663">
    <property type="entry name" value="Znf_FPG/IleRS"/>
</dbReference>
<dbReference type="InterPro" id="IPR000214">
    <property type="entry name" value="Znf_DNA_glyclase/AP_lyase"/>
</dbReference>
<dbReference type="Pfam" id="PF01149">
    <property type="entry name" value="Fapy_DNA_glyco"/>
    <property type="match status" value="1"/>
</dbReference>
<feature type="binding site" evidence="15">
    <location>
        <position position="151"/>
    </location>
    <ligand>
        <name>DNA</name>
        <dbReference type="ChEBI" id="CHEBI:16991"/>
    </ligand>
</feature>
<dbReference type="GO" id="GO:0034039">
    <property type="term" value="F:8-oxo-7,8-dihydroguanine DNA N-glycosylase activity"/>
    <property type="evidence" value="ECO:0007669"/>
    <property type="project" value="TreeGrafter"/>
</dbReference>
<evidence type="ECO:0000256" key="10">
    <source>
        <dbReference type="ARBA" id="ARBA00023204"/>
    </source>
</evidence>
<dbReference type="SUPFAM" id="SSF81624">
    <property type="entry name" value="N-terminal domain of MutM-like DNA repair proteins"/>
    <property type="match status" value="1"/>
</dbReference>
<evidence type="ECO:0000256" key="7">
    <source>
        <dbReference type="ARBA" id="ARBA00022801"/>
    </source>
</evidence>
<dbReference type="SUPFAM" id="SSF57716">
    <property type="entry name" value="Glucocorticoid receptor-like (DNA-binding domain)"/>
    <property type="match status" value="1"/>
</dbReference>
<comment type="catalytic activity">
    <reaction evidence="1 15">
        <text>Hydrolysis of DNA containing ring-opened 7-methylguanine residues, releasing 2,6-diamino-4-hydroxy-5-(N-methyl)formamidopyrimidine.</text>
        <dbReference type="EC" id="3.2.2.23"/>
    </reaction>
</comment>
<evidence type="ECO:0000259" key="17">
    <source>
        <dbReference type="PROSITE" id="PS51068"/>
    </source>
</evidence>
<dbReference type="Gene3D" id="3.20.190.10">
    <property type="entry name" value="MutM-like, N-terminal"/>
    <property type="match status" value="1"/>
</dbReference>
<evidence type="ECO:0000256" key="11">
    <source>
        <dbReference type="ARBA" id="ARBA00023239"/>
    </source>
</evidence>
<dbReference type="EC" id="4.2.99.18" evidence="15"/>
<dbReference type="AlphaFoldDB" id="A0A9D7E6S9"/>
<dbReference type="FunFam" id="1.10.8.50:FF:000003">
    <property type="entry name" value="Formamidopyrimidine-DNA glycosylase"/>
    <property type="match status" value="1"/>
</dbReference>
<keyword evidence="9 15" id="KW-0238">DNA-binding</keyword>
<dbReference type="NCBIfam" id="NF002211">
    <property type="entry name" value="PRK01103.1"/>
    <property type="match status" value="1"/>
</dbReference>
<keyword evidence="11 15" id="KW-0456">Lyase</keyword>
<dbReference type="InterPro" id="IPR035937">
    <property type="entry name" value="FPG_N"/>
</dbReference>
<evidence type="ECO:0000256" key="5">
    <source>
        <dbReference type="ARBA" id="ARBA00022763"/>
    </source>
</evidence>
<dbReference type="PANTHER" id="PTHR22993:SF9">
    <property type="entry name" value="FORMAMIDOPYRIMIDINE-DNA GLYCOSYLASE"/>
    <property type="match status" value="1"/>
</dbReference>
<dbReference type="InterPro" id="IPR015886">
    <property type="entry name" value="H2TH_FPG"/>
</dbReference>
<dbReference type="CDD" id="cd08966">
    <property type="entry name" value="EcFpg-like_N"/>
    <property type="match status" value="1"/>
</dbReference>
<evidence type="ECO:0000256" key="8">
    <source>
        <dbReference type="ARBA" id="ARBA00022833"/>
    </source>
</evidence>
<feature type="domain" description="FPG-type" evidence="16">
    <location>
        <begin position="236"/>
        <end position="270"/>
    </location>
</feature>
<evidence type="ECO:0000313" key="19">
    <source>
        <dbReference type="Proteomes" id="UP000807785"/>
    </source>
</evidence>
<feature type="binding site" evidence="15">
    <location>
        <position position="109"/>
    </location>
    <ligand>
        <name>DNA</name>
        <dbReference type="ChEBI" id="CHEBI:16991"/>
    </ligand>
</feature>
<organism evidence="18 19">
    <name type="scientific">Candidatus Methylophosphatis roskildensis</name>
    <dbReference type="NCBI Taxonomy" id="2899263"/>
    <lineage>
        <taxon>Bacteria</taxon>
        <taxon>Pseudomonadati</taxon>
        <taxon>Pseudomonadota</taxon>
        <taxon>Betaproteobacteria</taxon>
        <taxon>Nitrosomonadales</taxon>
        <taxon>Sterolibacteriaceae</taxon>
        <taxon>Candidatus Methylophosphatis</taxon>
    </lineage>
</organism>
<reference evidence="18" key="1">
    <citation type="submission" date="2020-10" db="EMBL/GenBank/DDBJ databases">
        <title>Connecting structure to function with the recovery of over 1000 high-quality activated sludge metagenome-assembled genomes encoding full-length rRNA genes using long-read sequencing.</title>
        <authorList>
            <person name="Singleton C.M."/>
            <person name="Petriglieri F."/>
            <person name="Kristensen J.M."/>
            <person name="Kirkegaard R.H."/>
            <person name="Michaelsen T.Y."/>
            <person name="Andersen M.H."/>
            <person name="Karst S.M."/>
            <person name="Dueholm M.S."/>
            <person name="Nielsen P.H."/>
            <person name="Albertsen M."/>
        </authorList>
    </citation>
    <scope>NUCLEOTIDE SEQUENCE</scope>
    <source>
        <strain evidence="18">Bjer_18-Q3-R1-45_BAT3C.347</strain>
    </source>
</reference>
<gene>
    <name evidence="15 18" type="primary">mutM</name>
    <name evidence="15" type="synonym">fpg</name>
    <name evidence="18" type="ORF">IPH26_13675</name>
</gene>
<evidence type="ECO:0000256" key="1">
    <source>
        <dbReference type="ARBA" id="ARBA00001668"/>
    </source>
</evidence>
<dbReference type="SMART" id="SM00898">
    <property type="entry name" value="Fapy_DNA_glyco"/>
    <property type="match status" value="1"/>
</dbReference>
<evidence type="ECO:0000256" key="9">
    <source>
        <dbReference type="ARBA" id="ARBA00023125"/>
    </source>
</evidence>
<dbReference type="InterPro" id="IPR020629">
    <property type="entry name" value="FPG_Glyclase"/>
</dbReference>
<keyword evidence="5 15" id="KW-0227">DNA damage</keyword>
<dbReference type="Gene3D" id="1.10.8.50">
    <property type="match status" value="1"/>
</dbReference>
<dbReference type="EMBL" id="JADJEV010000004">
    <property type="protein sequence ID" value="MBK6973925.1"/>
    <property type="molecule type" value="Genomic_DNA"/>
</dbReference>
<dbReference type="Proteomes" id="UP000807785">
    <property type="component" value="Unassembled WGS sequence"/>
</dbReference>
<dbReference type="Pfam" id="PF06831">
    <property type="entry name" value="H2TH"/>
    <property type="match status" value="1"/>
</dbReference>
<dbReference type="SMART" id="SM01232">
    <property type="entry name" value="H2TH"/>
    <property type="match status" value="1"/>
</dbReference>
<keyword evidence="8 15" id="KW-0862">Zinc</keyword>
<comment type="catalytic activity">
    <reaction evidence="14 15">
        <text>2'-deoxyribonucleotide-(2'-deoxyribose 5'-phosphate)-2'-deoxyribonucleotide-DNA = a 3'-end 2'-deoxyribonucleotide-(2,3-dehydro-2,3-deoxyribose 5'-phosphate)-DNA + a 5'-end 5'-phospho-2'-deoxyribonucleoside-DNA + H(+)</text>
        <dbReference type="Rhea" id="RHEA:66592"/>
        <dbReference type="Rhea" id="RHEA-COMP:13180"/>
        <dbReference type="Rhea" id="RHEA-COMP:16897"/>
        <dbReference type="Rhea" id="RHEA-COMP:17067"/>
        <dbReference type="ChEBI" id="CHEBI:15378"/>
        <dbReference type="ChEBI" id="CHEBI:136412"/>
        <dbReference type="ChEBI" id="CHEBI:157695"/>
        <dbReference type="ChEBI" id="CHEBI:167181"/>
        <dbReference type="EC" id="4.2.99.18"/>
    </reaction>
</comment>
<dbReference type="InterPro" id="IPR012319">
    <property type="entry name" value="FPG_cat"/>
</dbReference>
<feature type="binding site" evidence="15">
    <location>
        <position position="91"/>
    </location>
    <ligand>
        <name>DNA</name>
        <dbReference type="ChEBI" id="CHEBI:16991"/>
    </ligand>
</feature>
<keyword evidence="12 15" id="KW-0511">Multifunctional enzyme</keyword>
<comment type="subunit">
    <text evidence="3 15">Monomer.</text>
</comment>
<keyword evidence="13 15" id="KW-0326">Glycosidase</keyword>
<keyword evidence="7 15" id="KW-0378">Hydrolase</keyword>
<evidence type="ECO:0000256" key="6">
    <source>
        <dbReference type="ARBA" id="ARBA00022771"/>
    </source>
</evidence>
<dbReference type="InterPro" id="IPR010979">
    <property type="entry name" value="Ribosomal_uS13-like_H2TH"/>
</dbReference>
<comment type="similarity">
    <text evidence="2 15">Belongs to the FPG family.</text>
</comment>
<evidence type="ECO:0000256" key="4">
    <source>
        <dbReference type="ARBA" id="ARBA00022723"/>
    </source>
</evidence>
<comment type="cofactor">
    <cofactor evidence="15">
        <name>Zn(2+)</name>
        <dbReference type="ChEBI" id="CHEBI:29105"/>
    </cofactor>
    <text evidence="15">Binds 1 zinc ion per subunit.</text>
</comment>
<accession>A0A9D7E6S9</accession>
<feature type="active site" description="Schiff-base intermediate with DNA" evidence="15">
    <location>
        <position position="2"/>
    </location>
</feature>
<dbReference type="EC" id="3.2.2.23" evidence="15"/>
<comment type="caution">
    <text evidence="18">The sequence shown here is derived from an EMBL/GenBank/DDBJ whole genome shotgun (WGS) entry which is preliminary data.</text>
</comment>
<evidence type="ECO:0000256" key="2">
    <source>
        <dbReference type="ARBA" id="ARBA00009409"/>
    </source>
</evidence>
<dbReference type="GO" id="GO:0140078">
    <property type="term" value="F:class I DNA-(apurinic or apyrimidinic site) endonuclease activity"/>
    <property type="evidence" value="ECO:0007669"/>
    <property type="project" value="UniProtKB-EC"/>
</dbReference>
<evidence type="ECO:0000256" key="14">
    <source>
        <dbReference type="ARBA" id="ARBA00044632"/>
    </source>
</evidence>
<dbReference type="PANTHER" id="PTHR22993">
    <property type="entry name" value="FORMAMIDOPYRIMIDINE-DNA GLYCOSYLASE"/>
    <property type="match status" value="1"/>
</dbReference>
<dbReference type="PROSITE" id="PS51066">
    <property type="entry name" value="ZF_FPG_2"/>
    <property type="match status" value="1"/>
</dbReference>
<feature type="domain" description="Formamidopyrimidine-DNA glycosylase catalytic" evidence="17">
    <location>
        <begin position="2"/>
        <end position="112"/>
    </location>
</feature>
<dbReference type="HAMAP" id="MF_00103">
    <property type="entry name" value="Fapy_DNA_glycosyl"/>
    <property type="match status" value="1"/>
</dbReference>
<evidence type="ECO:0000313" key="18">
    <source>
        <dbReference type="EMBL" id="MBK6973925.1"/>
    </source>
</evidence>
<evidence type="ECO:0000256" key="13">
    <source>
        <dbReference type="ARBA" id="ARBA00023295"/>
    </source>
</evidence>
<feature type="active site" description="Proton donor; for beta-elimination activity" evidence="15">
    <location>
        <position position="58"/>
    </location>
</feature>
<keyword evidence="6 15" id="KW-0863">Zinc-finger</keyword>
<evidence type="ECO:0000256" key="12">
    <source>
        <dbReference type="ARBA" id="ARBA00023268"/>
    </source>
</evidence>
<dbReference type="Pfam" id="PF06827">
    <property type="entry name" value="zf-FPG_IleRS"/>
    <property type="match status" value="1"/>
</dbReference>
<name>A0A9D7E6S9_9PROT</name>
<comment type="function">
    <text evidence="15">Involved in base excision repair of DNA damaged by oxidation or by mutagenic agents. Acts as DNA glycosylase that recognizes and removes damaged bases. Has a preference for oxidized purines, such as 7,8-dihydro-8-oxoguanine (8-oxoG). Has AP (apurinic/apyrimidinic) lyase activity and introduces nicks in the DNA strand. Cleaves the DNA backbone by beta-delta elimination to generate a single-strand break at the site of the removed base with both 3'- and 5'-phosphates.</text>
</comment>
<dbReference type="PROSITE" id="PS51068">
    <property type="entry name" value="FPG_CAT"/>
    <property type="match status" value="1"/>
</dbReference>
<proteinExistence type="inferred from homology"/>
<protein>
    <recommendedName>
        <fullName evidence="15">Formamidopyrimidine-DNA glycosylase</fullName>
        <shortName evidence="15">Fapy-DNA glycosylase</shortName>
        <ecNumber evidence="15">3.2.2.23</ecNumber>
    </recommendedName>
    <alternativeName>
        <fullName evidence="15">DNA-(apurinic or apyrimidinic site) lyase MutM</fullName>
        <shortName evidence="15">AP lyase MutM</shortName>
        <ecNumber evidence="15">4.2.99.18</ecNumber>
    </alternativeName>
</protein>
<dbReference type="GO" id="GO:0008270">
    <property type="term" value="F:zinc ion binding"/>
    <property type="evidence" value="ECO:0007669"/>
    <property type="project" value="UniProtKB-UniRule"/>
</dbReference>
<sequence>MPELPEVEITRRGLAAHLPGRMVSDVIVRDRRLRLPVTADLAGKLIGDSLIGIDRRGKYLLLRFGRGSLLAHLGMSGNLRVLPADAPARKHDHIDILFGKLALRYSDPRRFGLMLWLQGDGSDHPLLAALGVEPLGDAFSADWLFQATRGRRCAIKLLLMDSHVVVGIGNIYASESLFRAGIRPRTAACRLTRAQCARLVPAVCDTLTDALAAGGSTLRDFHSAEGQSGCFQQQYFVYDRAGTACRVCDSPIRGLRLGQRSTYYCPRCQK</sequence>
<dbReference type="GO" id="GO:0003684">
    <property type="term" value="F:damaged DNA binding"/>
    <property type="evidence" value="ECO:0007669"/>
    <property type="project" value="InterPro"/>
</dbReference>
<feature type="active site" description="Proton donor" evidence="15">
    <location>
        <position position="3"/>
    </location>
</feature>
<feature type="active site" description="Proton donor; for delta-elimination activity" evidence="15">
    <location>
        <position position="260"/>
    </location>
</feature>
<dbReference type="NCBIfam" id="TIGR00577">
    <property type="entry name" value="fpg"/>
    <property type="match status" value="1"/>
</dbReference>
<keyword evidence="4 15" id="KW-0479">Metal-binding</keyword>
<keyword evidence="10 15" id="KW-0234">DNA repair</keyword>
<dbReference type="GO" id="GO:0006284">
    <property type="term" value="P:base-excision repair"/>
    <property type="evidence" value="ECO:0007669"/>
    <property type="project" value="InterPro"/>
</dbReference>
<dbReference type="SUPFAM" id="SSF46946">
    <property type="entry name" value="S13-like H2TH domain"/>
    <property type="match status" value="1"/>
</dbReference>
<evidence type="ECO:0000256" key="15">
    <source>
        <dbReference type="HAMAP-Rule" id="MF_00103"/>
    </source>
</evidence>
<evidence type="ECO:0000256" key="3">
    <source>
        <dbReference type="ARBA" id="ARBA00011245"/>
    </source>
</evidence>
<evidence type="ECO:0000259" key="16">
    <source>
        <dbReference type="PROSITE" id="PS51066"/>
    </source>
</evidence>